<evidence type="ECO:0000313" key="5">
    <source>
        <dbReference type="Proteomes" id="UP000199645"/>
    </source>
</evidence>
<feature type="region of interest" description="Disordered" evidence="2">
    <location>
        <begin position="1635"/>
        <end position="1725"/>
    </location>
</feature>
<dbReference type="InterPro" id="IPR006665">
    <property type="entry name" value="OmpA-like"/>
</dbReference>
<sequence>MLFVTPEPVWSSPSVNGMTPIASSDATLSNLVPSGGGVSGLGPSFDPGNHYYQAMTNTAEVLLTPTPAEGGSTVAVKLNGAAQALTNGAADLDLERGRNEVLITVTAPNGVATEEYHVAVWLGLVPVPTIVSVSNPSATVHGGSRSVVTVRDGTPPPWPTCFNPRVEVANELGDDSGDVESTIIDPDSGLTRIVVEMPDVDQAGVYDLRVLNQCQSGNSVAISEKAITYVDDFPVTGVEAPEPLTAGKVIKFHGKNVTNMADDVEYWVANADGSKIIEMEPYEYWAGDDTAAVMLEYRSWGDVYLGDGKRYLRVGHCENSVGDADCRIFFSKEVDWVAPAPVDVSFSPSSGPVAGGTKIRMRGRFLVSSRGNLEIKVGGNTVDSFQTINNADWEDEEYPDLWSNGYDVVEFLTPPATLPGAVPITATTRFGATAARGTFTYGARPEITTISPATVADSGGSVITLTGTGFGTSGRPSVIINGVKSPYVTRVGSTRAYAVVPPSNDTGPVDVQVVSPQGGGTSGARPLTLAAPSTLPSITTIRPTTAKPGDSVTITGTNFGTAGTVGVAVGDVWARVTASTATSVTFDVPVVDTPGPQAVLVGATTGAVAEPSGLTVLPQPAISSVSPGAIPSYATGSAAKVTLTGVGFGATGKVKVGAAAAVSYTAAGGGTSIADVVVPTAVAGSLPVVVTPAGSTEGIRSTVRVTAPTLTYVGGDPHEEIFEEVNLDDDDRGAILESPVTGGARMRLEGTGFGSSGTVKVGRATVTPISYSDTAIVLRVPAHAVGTESVTVAPGGGAVTVSRPLAVRYVAAIVRPSIVRIVSATDLGHPTRSDFDPGPDLDDTFTLVGTDLIGTSAAKTRIVVSDFWGDNPIPVTPRTVTATSVTFSAPRTVQSGGWKRVTVITDVGSAYAQHGINYLQQGLTLSASATSGSCLRQPQPAGGGVTHAPAAVTITNSGTAFGSTGTVTIDGVAVTPDTYTNASITFDMGDLTSNLSSPWGGKTILITPTDNTLPAQKVGFTCIVPVSAATTVNGGTVPVTVDAGASFTMGYTTGGFISPDTLTVANPGGYEYVTAVQYADTGFTSGVKAGVPAAAGDYFIRVARSRATYAGDRYRFTADPEPVRVTITGKAITLTPQSANGPSFVYKGRLTGGAAGSAADVTYTVQSSVTPDRITGLVWEYRNSSCDGLGIDQGWTEGIPQNVARESDSCGGDPTQLAAWDVRVKSFEMKASGVDRSGLYLATRPTVRFAITPKPVTVAAVRADRVYDGTTTARLTGFSLTGTVPGDDLGLTGDSGGGTFATPAAGVNKTVTLGADITLSGGAAGNYALSDPRPAVVGTISKADATLGLAVDRAAVLLSQGTPVTVTADVRDTRTGQAPDGMAGVAPVMPASETPDVCTVGMPTVTVLTAGWIATPIGPGTCVISGQQAASTNYNASRAVSDNTSTVEYAEFQVFAAAQTISVIADDLIVAEGDQVIPTAQFTGLFDGDEISNVPFEYFRGATPLGSTAPTEPGTYRIVPAGGTLAAANNSAYTNPSSFRAVAGSLVITPRPPAVTKLVPSSGYVSGGTLVTVTGERLDTVRSLRIGDTTLRAGEFQANEAGTELTFRTPRVPEPVIVTITFVAGTAETEETYNYLADPEPSPSPSPTPQVPFEPEPSPSPSESPSPSPSGSESPSPSPSVSLTPSPSPSASSSPTPAPSPTPSQTPAPSPTPQPTENPQPTGPVQLNLSLELEADSKLVGANATMTGGGLKPASDYVLTMNSEPVVIASGKTDAAGDFRALITMPGKACVAGGLHELVLTGTAPDGTTVRDSNWVVLDDTCTASTGSGTKPPKDFTVPLGWFIFPYQSAHLSPKAKKTIRQSVSAMRGAKLITITGYTQTKKKSKAAKKANRILALKRAKAVRDYLRKLKVRTTIKTVGAGGVNPVDEHNQKLNRRVTIRVRY</sequence>
<keyword evidence="1" id="KW-0472">Membrane</keyword>
<feature type="domain" description="OmpA-like" evidence="3">
    <location>
        <begin position="1832"/>
        <end position="1944"/>
    </location>
</feature>
<dbReference type="InterPro" id="IPR041248">
    <property type="entry name" value="YDG"/>
</dbReference>
<dbReference type="Pfam" id="PF12733">
    <property type="entry name" value="Cadherin-like"/>
    <property type="match status" value="1"/>
</dbReference>
<dbReference type="Gene3D" id="2.60.40.10">
    <property type="entry name" value="Immunoglobulins"/>
    <property type="match status" value="6"/>
</dbReference>
<dbReference type="GO" id="GO:0005975">
    <property type="term" value="P:carbohydrate metabolic process"/>
    <property type="evidence" value="ECO:0007669"/>
    <property type="project" value="UniProtKB-ARBA"/>
</dbReference>
<evidence type="ECO:0000259" key="3">
    <source>
        <dbReference type="PROSITE" id="PS51123"/>
    </source>
</evidence>
<feature type="compositionally biased region" description="Pro residues" evidence="2">
    <location>
        <begin position="1696"/>
        <end position="1722"/>
    </location>
</feature>
<dbReference type="Pfam" id="PF18657">
    <property type="entry name" value="YDG"/>
    <property type="match status" value="1"/>
</dbReference>
<keyword evidence="5" id="KW-1185">Reference proteome</keyword>
<dbReference type="STRING" id="35752.SAMN05421541_102481"/>
<evidence type="ECO:0000256" key="1">
    <source>
        <dbReference type="PROSITE-ProRule" id="PRU00473"/>
    </source>
</evidence>
<dbReference type="InterPro" id="IPR031148">
    <property type="entry name" value="Plexin"/>
</dbReference>
<evidence type="ECO:0000313" key="4">
    <source>
        <dbReference type="EMBL" id="SFE58620.1"/>
    </source>
</evidence>
<protein>
    <submittedName>
        <fullName evidence="4">IPT/TIG domain-containing protein</fullName>
    </submittedName>
</protein>
<organism evidence="4 5">
    <name type="scientific">Actinoplanes philippinensis</name>
    <dbReference type="NCBI Taxonomy" id="35752"/>
    <lineage>
        <taxon>Bacteria</taxon>
        <taxon>Bacillati</taxon>
        <taxon>Actinomycetota</taxon>
        <taxon>Actinomycetes</taxon>
        <taxon>Micromonosporales</taxon>
        <taxon>Micromonosporaceae</taxon>
        <taxon>Actinoplanes</taxon>
    </lineage>
</organism>
<dbReference type="CDD" id="cd00102">
    <property type="entry name" value="IPT"/>
    <property type="match status" value="3"/>
</dbReference>
<dbReference type="Pfam" id="PF01833">
    <property type="entry name" value="TIG"/>
    <property type="match status" value="5"/>
</dbReference>
<accession>A0A1I2BTJ3</accession>
<dbReference type="GO" id="GO:0016020">
    <property type="term" value="C:membrane"/>
    <property type="evidence" value="ECO:0007669"/>
    <property type="project" value="UniProtKB-UniRule"/>
</dbReference>
<dbReference type="PANTHER" id="PTHR22625">
    <property type="entry name" value="PLEXIN"/>
    <property type="match status" value="1"/>
</dbReference>
<dbReference type="CDD" id="cd07185">
    <property type="entry name" value="OmpA_C-like"/>
    <property type="match status" value="1"/>
</dbReference>
<dbReference type="EMBL" id="FONV01000002">
    <property type="protein sequence ID" value="SFE58620.1"/>
    <property type="molecule type" value="Genomic_DNA"/>
</dbReference>
<dbReference type="Proteomes" id="UP000199645">
    <property type="component" value="Unassembled WGS sequence"/>
</dbReference>
<name>A0A1I2BTJ3_9ACTN</name>
<gene>
    <name evidence="4" type="ORF">SAMN05421541_102481</name>
</gene>
<dbReference type="RefSeq" id="WP_177319590.1">
    <property type="nucleotide sequence ID" value="NZ_BOMT01000019.1"/>
</dbReference>
<reference evidence="4 5" key="1">
    <citation type="submission" date="2016-10" db="EMBL/GenBank/DDBJ databases">
        <authorList>
            <person name="de Groot N.N."/>
        </authorList>
    </citation>
    <scope>NUCLEOTIDE SEQUENCE [LARGE SCALE GENOMIC DNA]</scope>
    <source>
        <strain evidence="4 5">DSM 43019</strain>
    </source>
</reference>
<dbReference type="CDD" id="cd00603">
    <property type="entry name" value="IPT_PCSR"/>
    <property type="match status" value="1"/>
</dbReference>
<feature type="compositionally biased region" description="Low complexity" evidence="2">
    <location>
        <begin position="1669"/>
        <end position="1695"/>
    </location>
</feature>
<feature type="compositionally biased region" description="Pro residues" evidence="2">
    <location>
        <begin position="1640"/>
        <end position="1668"/>
    </location>
</feature>
<dbReference type="PANTHER" id="PTHR22625:SF70">
    <property type="entry name" value="PLEXIN A, ISOFORM A"/>
    <property type="match status" value="1"/>
</dbReference>
<dbReference type="InterPro" id="IPR013783">
    <property type="entry name" value="Ig-like_fold"/>
</dbReference>
<dbReference type="SUPFAM" id="SSF81296">
    <property type="entry name" value="E set domains"/>
    <property type="match status" value="4"/>
</dbReference>
<dbReference type="Pfam" id="PF00691">
    <property type="entry name" value="OmpA"/>
    <property type="match status" value="1"/>
</dbReference>
<dbReference type="InterPro" id="IPR002909">
    <property type="entry name" value="IPT_dom"/>
</dbReference>
<dbReference type="SUPFAM" id="SSF103088">
    <property type="entry name" value="OmpA-like"/>
    <property type="match status" value="1"/>
</dbReference>
<dbReference type="InterPro" id="IPR036737">
    <property type="entry name" value="OmpA-like_sf"/>
</dbReference>
<dbReference type="InterPro" id="IPR025883">
    <property type="entry name" value="Cadherin-like_domain"/>
</dbReference>
<dbReference type="SMART" id="SM00429">
    <property type="entry name" value="IPT"/>
    <property type="match status" value="5"/>
</dbReference>
<dbReference type="GO" id="GO:0017154">
    <property type="term" value="F:semaphorin receptor activity"/>
    <property type="evidence" value="ECO:0007669"/>
    <property type="project" value="InterPro"/>
</dbReference>
<dbReference type="PROSITE" id="PS51123">
    <property type="entry name" value="OMPA_2"/>
    <property type="match status" value="1"/>
</dbReference>
<proteinExistence type="predicted"/>
<dbReference type="InterPro" id="IPR014756">
    <property type="entry name" value="Ig_E-set"/>
</dbReference>
<dbReference type="Gene3D" id="3.30.1330.60">
    <property type="entry name" value="OmpA-like domain"/>
    <property type="match status" value="1"/>
</dbReference>
<evidence type="ECO:0000256" key="2">
    <source>
        <dbReference type="SAM" id="MobiDB-lite"/>
    </source>
</evidence>